<evidence type="ECO:0000256" key="2">
    <source>
        <dbReference type="ARBA" id="ARBA00022737"/>
    </source>
</evidence>
<dbReference type="GO" id="GO:1990234">
    <property type="term" value="C:transferase complex"/>
    <property type="evidence" value="ECO:0007669"/>
    <property type="project" value="UniProtKB-ARBA"/>
</dbReference>
<dbReference type="EMBL" id="ML978171">
    <property type="protein sequence ID" value="KAF2032676.1"/>
    <property type="molecule type" value="Genomic_DNA"/>
</dbReference>
<evidence type="ECO:0000313" key="8">
    <source>
        <dbReference type="EMBL" id="KAF2032676.1"/>
    </source>
</evidence>
<sequence length="440" mass="49001">MLRYVLGSVVVLFSPLSTWSLSKLLQVADEDVSEDVSQTLEDLHAILNIPEDSAEPLRLHHPLFRDFLLNKDRCRDASFWVEEKSTHEKLAFCCLELMSAPDGLWQDMCSLSGPGALRSEIDAELISNSLPPELQYACRNWGEHIERGQQSIADGDAVHVFLQTHMLHWLESDEPDGGVRPVCAFANKTAGAGSGFLRDANRLVLRFGSIMAEAPLQVYLSALLFAPERSIVRKTFVDQVSPEVQMLSDRDADWDACRSVLEGHTSFVNAVVFSPDGQLVASASQDKTVRVWKTATGTCRHELTGHTDGVTAVVFSRDGQLVASSSWDKIVRVWETATGACRTVLDSPYLYISEPAFSPNTNALHTDRGDVALPSDLILTLPVELEHHASHLLVRDQWVLRNTQQFLWLPFEYRAYNRAVCQDMVCLGCPSGRVALLRLQ</sequence>
<dbReference type="Pfam" id="PF00400">
    <property type="entry name" value="WD40"/>
    <property type="match status" value="2"/>
</dbReference>
<evidence type="ECO:0000256" key="5">
    <source>
        <dbReference type="ARBA" id="ARBA00043913"/>
    </source>
</evidence>
<dbReference type="PROSITE" id="PS50082">
    <property type="entry name" value="WD_REPEATS_2"/>
    <property type="match status" value="2"/>
</dbReference>
<comment type="function">
    <text evidence="5">Involved in mitochondrial fission. Acts as an adapter protein required to form mitochondrial fission complexes. Formation of these complexes is required to promote constriction and fission of the mitochondrial compartment at a late step in mitochondrial division.</text>
</comment>
<dbReference type="InterPro" id="IPR036322">
    <property type="entry name" value="WD40_repeat_dom_sf"/>
</dbReference>
<keyword evidence="7" id="KW-0732">Signal</keyword>
<name>A0A9P4HGM9_9PLEO</name>
<dbReference type="Proteomes" id="UP000799777">
    <property type="component" value="Unassembled WGS sequence"/>
</dbReference>
<proteinExistence type="inferred from homology"/>
<feature type="chain" id="PRO_5040396014" description="Mitochondrial division protein 1" evidence="7">
    <location>
        <begin position="21"/>
        <end position="440"/>
    </location>
</feature>
<accession>A0A9P4HGM9</accession>
<dbReference type="AlphaFoldDB" id="A0A9P4HGM9"/>
<dbReference type="InterPro" id="IPR019775">
    <property type="entry name" value="WD40_repeat_CS"/>
</dbReference>
<dbReference type="PANTHER" id="PTHR22847">
    <property type="entry name" value="WD40 REPEAT PROTEIN"/>
    <property type="match status" value="1"/>
</dbReference>
<dbReference type="PANTHER" id="PTHR22847:SF637">
    <property type="entry name" value="WD REPEAT DOMAIN 5B"/>
    <property type="match status" value="1"/>
</dbReference>
<dbReference type="PROSITE" id="PS50294">
    <property type="entry name" value="WD_REPEATS_REGION"/>
    <property type="match status" value="2"/>
</dbReference>
<feature type="signal peptide" evidence="7">
    <location>
        <begin position="1"/>
        <end position="20"/>
    </location>
</feature>
<organism evidence="8 9">
    <name type="scientific">Setomelanomma holmii</name>
    <dbReference type="NCBI Taxonomy" id="210430"/>
    <lineage>
        <taxon>Eukaryota</taxon>
        <taxon>Fungi</taxon>
        <taxon>Dikarya</taxon>
        <taxon>Ascomycota</taxon>
        <taxon>Pezizomycotina</taxon>
        <taxon>Dothideomycetes</taxon>
        <taxon>Pleosporomycetidae</taxon>
        <taxon>Pleosporales</taxon>
        <taxon>Pleosporineae</taxon>
        <taxon>Phaeosphaeriaceae</taxon>
        <taxon>Setomelanomma</taxon>
    </lineage>
</organism>
<evidence type="ECO:0000256" key="7">
    <source>
        <dbReference type="SAM" id="SignalP"/>
    </source>
</evidence>
<gene>
    <name evidence="8" type="ORF">EK21DRAFT_60470</name>
</gene>
<dbReference type="SMART" id="SM00320">
    <property type="entry name" value="WD40"/>
    <property type="match status" value="2"/>
</dbReference>
<dbReference type="InterPro" id="IPR015943">
    <property type="entry name" value="WD40/YVTN_repeat-like_dom_sf"/>
</dbReference>
<evidence type="ECO:0000256" key="4">
    <source>
        <dbReference type="ARBA" id="ARBA00039789"/>
    </source>
</evidence>
<dbReference type="SUPFAM" id="SSF50978">
    <property type="entry name" value="WD40 repeat-like"/>
    <property type="match status" value="1"/>
</dbReference>
<keyword evidence="9" id="KW-1185">Reference proteome</keyword>
<comment type="caution">
    <text evidence="8">The sequence shown here is derived from an EMBL/GenBank/DDBJ whole genome shotgun (WGS) entry which is preliminary data.</text>
</comment>
<evidence type="ECO:0000256" key="6">
    <source>
        <dbReference type="PROSITE-ProRule" id="PRU00221"/>
    </source>
</evidence>
<dbReference type="PROSITE" id="PS00678">
    <property type="entry name" value="WD_REPEATS_1"/>
    <property type="match status" value="1"/>
</dbReference>
<reference evidence="8" key="1">
    <citation type="journal article" date="2020" name="Stud. Mycol.">
        <title>101 Dothideomycetes genomes: a test case for predicting lifestyles and emergence of pathogens.</title>
        <authorList>
            <person name="Haridas S."/>
            <person name="Albert R."/>
            <person name="Binder M."/>
            <person name="Bloem J."/>
            <person name="Labutti K."/>
            <person name="Salamov A."/>
            <person name="Andreopoulos B."/>
            <person name="Baker S."/>
            <person name="Barry K."/>
            <person name="Bills G."/>
            <person name="Bluhm B."/>
            <person name="Cannon C."/>
            <person name="Castanera R."/>
            <person name="Culley D."/>
            <person name="Daum C."/>
            <person name="Ezra D."/>
            <person name="Gonzalez J."/>
            <person name="Henrissat B."/>
            <person name="Kuo A."/>
            <person name="Liang C."/>
            <person name="Lipzen A."/>
            <person name="Lutzoni F."/>
            <person name="Magnuson J."/>
            <person name="Mondo S."/>
            <person name="Nolan M."/>
            <person name="Ohm R."/>
            <person name="Pangilinan J."/>
            <person name="Park H.-J."/>
            <person name="Ramirez L."/>
            <person name="Alfaro M."/>
            <person name="Sun H."/>
            <person name="Tritt A."/>
            <person name="Yoshinaga Y."/>
            <person name="Zwiers L.-H."/>
            <person name="Turgeon B."/>
            <person name="Goodwin S."/>
            <person name="Spatafora J."/>
            <person name="Crous P."/>
            <person name="Grigoriev I."/>
        </authorList>
    </citation>
    <scope>NUCLEOTIDE SEQUENCE</scope>
    <source>
        <strain evidence="8">CBS 110217</strain>
    </source>
</reference>
<evidence type="ECO:0000256" key="3">
    <source>
        <dbReference type="ARBA" id="ARBA00038415"/>
    </source>
</evidence>
<feature type="repeat" description="WD" evidence="6">
    <location>
        <begin position="303"/>
        <end position="344"/>
    </location>
</feature>
<feature type="repeat" description="WD" evidence="6">
    <location>
        <begin position="261"/>
        <end position="302"/>
    </location>
</feature>
<keyword evidence="1 6" id="KW-0853">WD repeat</keyword>
<dbReference type="OrthoDB" id="674604at2759"/>
<comment type="similarity">
    <text evidence="3">Belongs to the WD repeat MDV1/CAF4 family.</text>
</comment>
<keyword evidence="2" id="KW-0677">Repeat</keyword>
<protein>
    <recommendedName>
        <fullName evidence="4">Mitochondrial division protein 1</fullName>
    </recommendedName>
</protein>
<dbReference type="InterPro" id="IPR001680">
    <property type="entry name" value="WD40_rpt"/>
</dbReference>
<dbReference type="GO" id="GO:0005634">
    <property type="term" value="C:nucleus"/>
    <property type="evidence" value="ECO:0007669"/>
    <property type="project" value="TreeGrafter"/>
</dbReference>
<evidence type="ECO:0000313" key="9">
    <source>
        <dbReference type="Proteomes" id="UP000799777"/>
    </source>
</evidence>
<dbReference type="Gene3D" id="2.130.10.10">
    <property type="entry name" value="YVTN repeat-like/Quinoprotein amine dehydrogenase"/>
    <property type="match status" value="1"/>
</dbReference>
<evidence type="ECO:0000256" key="1">
    <source>
        <dbReference type="ARBA" id="ARBA00022574"/>
    </source>
</evidence>